<keyword evidence="1" id="KW-0472">Membrane</keyword>
<dbReference type="InterPro" id="IPR046088">
    <property type="entry name" value="DUF6106"/>
</dbReference>
<dbReference type="EMBL" id="JAOQKE010000001">
    <property type="protein sequence ID" value="MCU6724099.1"/>
    <property type="molecule type" value="Genomic_DNA"/>
</dbReference>
<protein>
    <submittedName>
        <fullName evidence="2">DUF6106 family protein</fullName>
    </submittedName>
</protein>
<name>A0ABT2SHZ2_9FIRM</name>
<reference evidence="2 3" key="1">
    <citation type="journal article" date="2021" name="ISME Commun">
        <title>Automated analysis of genomic sequences facilitates high-throughput and comprehensive description of bacteria.</title>
        <authorList>
            <person name="Hitch T.C.A."/>
        </authorList>
    </citation>
    <scope>NUCLEOTIDE SEQUENCE [LARGE SCALE GENOMIC DNA]</scope>
    <source>
        <strain evidence="2 3">Sanger_29</strain>
    </source>
</reference>
<keyword evidence="1" id="KW-1133">Transmembrane helix</keyword>
<accession>A0ABT2SHZ2</accession>
<evidence type="ECO:0000256" key="1">
    <source>
        <dbReference type="SAM" id="Phobius"/>
    </source>
</evidence>
<evidence type="ECO:0000313" key="2">
    <source>
        <dbReference type="EMBL" id="MCU6724099.1"/>
    </source>
</evidence>
<keyword evidence="1" id="KW-0812">Transmembrane</keyword>
<dbReference type="Pfam" id="PF19601">
    <property type="entry name" value="DUF6106"/>
    <property type="match status" value="1"/>
</dbReference>
<organism evidence="2 3">
    <name type="scientific">Muricoprocola aceti</name>
    <dbReference type="NCBI Taxonomy" id="2981772"/>
    <lineage>
        <taxon>Bacteria</taxon>
        <taxon>Bacillati</taxon>
        <taxon>Bacillota</taxon>
        <taxon>Clostridia</taxon>
        <taxon>Lachnospirales</taxon>
        <taxon>Lachnospiraceae</taxon>
        <taxon>Muricoprocola</taxon>
    </lineage>
</organism>
<proteinExistence type="predicted"/>
<dbReference type="RefSeq" id="WP_262653341.1">
    <property type="nucleotide sequence ID" value="NZ_JAOQKE010000001.1"/>
</dbReference>
<gene>
    <name evidence="2" type="ORF">OCV47_01790</name>
</gene>
<keyword evidence="3" id="KW-1185">Reference proteome</keyword>
<feature type="transmembrane region" description="Helical" evidence="1">
    <location>
        <begin position="20"/>
        <end position="53"/>
    </location>
</feature>
<evidence type="ECO:0000313" key="3">
    <source>
        <dbReference type="Proteomes" id="UP001652338"/>
    </source>
</evidence>
<sequence length="167" mass="19167">MSDLYTEEIVKKEKTMKDTVIRVLLIAGTAVAVLSLMVLGWLSIILIIAFAVADYFVLPTLELEYEYLYVNGEIDIDKIMSKQKRKRVFSGDVASLELLAPSQSHELDHYRTRTDIKKNDFSSGKKDAKTYTMILKKDQGMEMVIFEPGEVMLKDMKRMAPREVHLQ</sequence>
<dbReference type="Proteomes" id="UP001652338">
    <property type="component" value="Unassembled WGS sequence"/>
</dbReference>
<comment type="caution">
    <text evidence="2">The sequence shown here is derived from an EMBL/GenBank/DDBJ whole genome shotgun (WGS) entry which is preliminary data.</text>
</comment>